<dbReference type="PANTHER" id="PTHR46266">
    <property type="entry name" value="TRANSCRIPTION FACTOR TT8"/>
    <property type="match status" value="1"/>
</dbReference>
<accession>A0A166JB04</accession>
<dbReference type="InterPro" id="IPR054502">
    <property type="entry name" value="bHLH-TF_ACT-like_plant"/>
</dbReference>
<dbReference type="InterPro" id="IPR011598">
    <property type="entry name" value="bHLH_dom"/>
</dbReference>
<sequence length="627" mass="70380">MAGRLRNQLALAVKNKQWSYAIFWSSSAEQNGALAWDDGYYNGDIKTRKTVQSEQLDADQLGLQRTEQLRELYESLLDAETNPQSARPTAALSPEDLTDTEWYFLVCMSFVFNIGEGLPGRSLAKNQTIWLCNARYADSKVFSRALLAKSASIQTVVCFPYSGGVIELGTTDLVSEDLSVIQHMTSFLETPGTVVSNNSAYVPKTARSGSNNIRAQPNEKNSKANMNPDTKWQKPNTCSPNSSSEDFEPNCQARESLTAKHEGASRVQSWQLMDDEISNGVLNSEDSSDCVSQTFASPEKSVPLQHENEMKENHLLDHEDSKDMELTSVEVLNDDIHYQGIVSTLLKTSHQLIMGPCFKSSIKDTCFVRWKKGRLSGSHKSTGGTSQRLLKRVIYDVPIMHSNHLLEMQENNDKGGKARRLEADEIDENHVLEERRKREKMQEKFAILGSIVPSAGKVDNVTLLDDTIDYLKNLEKKVEKLESQKELQDIEAARRKRSCDIIESTSDNYGDKRVDKSLKQALKKRKASGIKEVKAIRPFQQEDILTEDVTISKTGKDITIEILCPWREDLFVEIMGATSNLHLDFHSVQSSNIDGNLSMTIKSKVNRSTPSTKIIRQALQKVTRNCG</sequence>
<evidence type="ECO:0000256" key="2">
    <source>
        <dbReference type="ARBA" id="ARBA00023015"/>
    </source>
</evidence>
<keyword evidence="4" id="KW-0804">Transcription</keyword>
<keyword evidence="6" id="KW-0175">Coiled coil</keyword>
<feature type="coiled-coil region" evidence="6">
    <location>
        <begin position="464"/>
        <end position="491"/>
    </location>
</feature>
<dbReference type="Gramene" id="KZN11976">
    <property type="protein sequence ID" value="KZN11976"/>
    <property type="gene ID" value="DCAR_004632"/>
</dbReference>
<evidence type="ECO:0000256" key="3">
    <source>
        <dbReference type="ARBA" id="ARBA00023159"/>
    </source>
</evidence>
<evidence type="ECO:0000313" key="9">
    <source>
        <dbReference type="Proteomes" id="UP000077755"/>
    </source>
</evidence>
<evidence type="ECO:0000256" key="1">
    <source>
        <dbReference type="ARBA" id="ARBA00004123"/>
    </source>
</evidence>
<dbReference type="OMA" id="NEFVWLS"/>
<dbReference type="Pfam" id="PF00010">
    <property type="entry name" value="HLH"/>
    <property type="match status" value="1"/>
</dbReference>
<dbReference type="SMART" id="SM00353">
    <property type="entry name" value="HLH"/>
    <property type="match status" value="1"/>
</dbReference>
<dbReference type="Pfam" id="PF14215">
    <property type="entry name" value="bHLH-MYC_N"/>
    <property type="match status" value="1"/>
</dbReference>
<protein>
    <submittedName>
        <fullName evidence="8">Uncharacterized protein</fullName>
    </submittedName>
</protein>
<keyword evidence="2" id="KW-0805">Transcription regulation</keyword>
<name>A0A166JB04_DAUCS</name>
<organism evidence="8 9">
    <name type="scientific">Daucus carota subsp. sativus</name>
    <name type="common">Carrot</name>
    <dbReference type="NCBI Taxonomy" id="79200"/>
    <lineage>
        <taxon>Eukaryota</taxon>
        <taxon>Viridiplantae</taxon>
        <taxon>Streptophyta</taxon>
        <taxon>Embryophyta</taxon>
        <taxon>Tracheophyta</taxon>
        <taxon>Spermatophyta</taxon>
        <taxon>Magnoliopsida</taxon>
        <taxon>eudicotyledons</taxon>
        <taxon>Gunneridae</taxon>
        <taxon>Pentapetalae</taxon>
        <taxon>asterids</taxon>
        <taxon>campanulids</taxon>
        <taxon>Apiales</taxon>
        <taxon>Apiaceae</taxon>
        <taxon>Apioideae</taxon>
        <taxon>Scandiceae</taxon>
        <taxon>Daucinae</taxon>
        <taxon>Daucus</taxon>
        <taxon>Daucus sect. Daucus</taxon>
    </lineage>
</organism>
<keyword evidence="3" id="KW-0010">Activator</keyword>
<dbReference type="Pfam" id="PF22754">
    <property type="entry name" value="bHLH-TF_ACT-like_plant"/>
    <property type="match status" value="1"/>
</dbReference>
<gene>
    <name evidence="8" type="ORF">DCAR_0105028</name>
</gene>
<keyword evidence="9" id="KW-1185">Reference proteome</keyword>
<comment type="subcellular location">
    <subcellularLocation>
        <location evidence="1">Nucleus</location>
    </subcellularLocation>
</comment>
<evidence type="ECO:0000256" key="4">
    <source>
        <dbReference type="ARBA" id="ARBA00023163"/>
    </source>
</evidence>
<dbReference type="SUPFAM" id="SSF47459">
    <property type="entry name" value="HLH, helix-loop-helix DNA-binding domain"/>
    <property type="match status" value="1"/>
</dbReference>
<dbReference type="OrthoDB" id="690068at2759"/>
<evidence type="ECO:0000256" key="5">
    <source>
        <dbReference type="ARBA" id="ARBA00023242"/>
    </source>
</evidence>
<reference evidence="8" key="1">
    <citation type="journal article" date="2016" name="Nat. Genet.">
        <title>A high-quality carrot genome assembly provides new insights into carotenoid accumulation and asterid genome evolution.</title>
        <authorList>
            <person name="Iorizzo M."/>
            <person name="Ellison S."/>
            <person name="Senalik D."/>
            <person name="Zeng P."/>
            <person name="Satapoomin P."/>
            <person name="Huang J."/>
            <person name="Bowman M."/>
            <person name="Iovene M."/>
            <person name="Sanseverino W."/>
            <person name="Cavagnaro P."/>
            <person name="Yildiz M."/>
            <person name="Macko-Podgorni A."/>
            <person name="Moranska E."/>
            <person name="Grzebelus E."/>
            <person name="Grzebelus D."/>
            <person name="Ashrafi H."/>
            <person name="Zheng Z."/>
            <person name="Cheng S."/>
            <person name="Spooner D."/>
            <person name="Van Deynze A."/>
            <person name="Simon P."/>
        </authorList>
    </citation>
    <scope>NUCLEOTIDE SEQUENCE</scope>
    <source>
        <tissue evidence="8">Leaf</tissue>
    </source>
</reference>
<evidence type="ECO:0000256" key="6">
    <source>
        <dbReference type="SAM" id="Coils"/>
    </source>
</evidence>
<keyword evidence="5" id="KW-0539">Nucleus</keyword>
<dbReference type="GO" id="GO:0005634">
    <property type="term" value="C:nucleus"/>
    <property type="evidence" value="ECO:0007669"/>
    <property type="project" value="UniProtKB-SubCell"/>
</dbReference>
<reference evidence="8" key="2">
    <citation type="submission" date="2022-03" db="EMBL/GenBank/DDBJ databases">
        <title>Draft title - Genomic analysis of global carrot germplasm unveils the trajectory of domestication and the origin of high carotenoid orange carrot.</title>
        <authorList>
            <person name="Iorizzo M."/>
            <person name="Ellison S."/>
            <person name="Senalik D."/>
            <person name="Macko-Podgorni A."/>
            <person name="Grzebelus D."/>
            <person name="Bostan H."/>
            <person name="Rolling W."/>
            <person name="Curaba J."/>
            <person name="Simon P."/>
        </authorList>
    </citation>
    <scope>NUCLEOTIDE SEQUENCE</scope>
    <source>
        <tissue evidence="8">Leaf</tissue>
    </source>
</reference>
<proteinExistence type="predicted"/>
<dbReference type="GO" id="GO:0046983">
    <property type="term" value="F:protein dimerization activity"/>
    <property type="evidence" value="ECO:0007669"/>
    <property type="project" value="InterPro"/>
</dbReference>
<dbReference type="Gene3D" id="4.10.280.10">
    <property type="entry name" value="Helix-loop-helix DNA-binding domain"/>
    <property type="match status" value="1"/>
</dbReference>
<feature type="compositionally biased region" description="Polar residues" evidence="7">
    <location>
        <begin position="207"/>
        <end position="244"/>
    </location>
</feature>
<dbReference type="KEGG" id="dcr:108205163"/>
<dbReference type="InterPro" id="IPR025610">
    <property type="entry name" value="MYC/MYB_N"/>
</dbReference>
<dbReference type="PROSITE" id="PS50888">
    <property type="entry name" value="BHLH"/>
    <property type="match status" value="1"/>
</dbReference>
<dbReference type="InterPro" id="IPR036638">
    <property type="entry name" value="HLH_DNA-bd_sf"/>
</dbReference>
<evidence type="ECO:0000313" key="8">
    <source>
        <dbReference type="EMBL" id="WOG85835.1"/>
    </source>
</evidence>
<evidence type="ECO:0000256" key="7">
    <source>
        <dbReference type="SAM" id="MobiDB-lite"/>
    </source>
</evidence>
<dbReference type="Proteomes" id="UP000077755">
    <property type="component" value="Chromosome 1"/>
</dbReference>
<dbReference type="AlphaFoldDB" id="A0A166JB04"/>
<feature type="region of interest" description="Disordered" evidence="7">
    <location>
        <begin position="205"/>
        <end position="249"/>
    </location>
</feature>
<dbReference type="EMBL" id="CP093343">
    <property type="protein sequence ID" value="WOG85835.1"/>
    <property type="molecule type" value="Genomic_DNA"/>
</dbReference>
<dbReference type="PANTHER" id="PTHR46266:SF3">
    <property type="entry name" value="TRANSCRIPTION FACTOR EGL1"/>
    <property type="match status" value="1"/>
</dbReference>
<dbReference type="GO" id="GO:0080090">
    <property type="term" value="P:regulation of primary metabolic process"/>
    <property type="evidence" value="ECO:0007669"/>
    <property type="project" value="UniProtKB-ARBA"/>
</dbReference>